<dbReference type="EMBL" id="MVGC01000014">
    <property type="protein sequence ID" value="RJE26817.1"/>
    <property type="molecule type" value="Genomic_DNA"/>
</dbReference>
<keyword evidence="3" id="KW-1185">Reference proteome</keyword>
<dbReference type="AlphaFoldDB" id="A0A3A2ZZL3"/>
<protein>
    <recommendedName>
        <fullName evidence="1">SRR1-like domain-containing protein</fullName>
    </recommendedName>
</protein>
<accession>A0A3A2ZZL3</accession>
<evidence type="ECO:0000313" key="2">
    <source>
        <dbReference type="EMBL" id="RJE26817.1"/>
    </source>
</evidence>
<sequence length="213" mass="23818">MSPEELNSHLKRSIPAWEASETCKYLKATLRSAKVSHDIQKVIGFACGSVAVYDQLWSSPRTAFQHALLLTVRDLIQQENGNSISCYAQDPANTIVDKSALEVFGIQVLDDPCGFLEVDDSSVVCSFAPNVPVKQIVTDLSRPAVLIWDRVREGPEGEKIGGHTSTDPDSSRVREMIGTWYDQFEFPDDEHFSRLGIYIRRESPSSPGKWLPY</sequence>
<organism evidence="2 3">
    <name type="scientific">Aspergillus sclerotialis</name>
    <dbReference type="NCBI Taxonomy" id="2070753"/>
    <lineage>
        <taxon>Eukaryota</taxon>
        <taxon>Fungi</taxon>
        <taxon>Dikarya</taxon>
        <taxon>Ascomycota</taxon>
        <taxon>Pezizomycotina</taxon>
        <taxon>Eurotiomycetes</taxon>
        <taxon>Eurotiomycetidae</taxon>
        <taxon>Eurotiales</taxon>
        <taxon>Aspergillaceae</taxon>
        <taxon>Aspergillus</taxon>
        <taxon>Aspergillus subgen. Polypaecilum</taxon>
    </lineage>
</organism>
<gene>
    <name evidence="2" type="ORF">PHISCL_00842</name>
</gene>
<dbReference type="InterPro" id="IPR012942">
    <property type="entry name" value="SRR1-like"/>
</dbReference>
<dbReference type="Pfam" id="PF07985">
    <property type="entry name" value="SRR1"/>
    <property type="match status" value="1"/>
</dbReference>
<name>A0A3A2ZZL3_9EURO</name>
<evidence type="ECO:0000313" key="3">
    <source>
        <dbReference type="Proteomes" id="UP000266188"/>
    </source>
</evidence>
<dbReference type="Proteomes" id="UP000266188">
    <property type="component" value="Unassembled WGS sequence"/>
</dbReference>
<comment type="caution">
    <text evidence="2">The sequence shown here is derived from an EMBL/GenBank/DDBJ whole genome shotgun (WGS) entry which is preliminary data.</text>
</comment>
<evidence type="ECO:0000259" key="1">
    <source>
        <dbReference type="Pfam" id="PF07985"/>
    </source>
</evidence>
<dbReference type="PANTHER" id="PTHR42080:SF3">
    <property type="entry name" value="SRR1-LIKE DOMAIN-CONTAINING PROTEIN"/>
    <property type="match status" value="1"/>
</dbReference>
<dbReference type="PANTHER" id="PTHR42080">
    <property type="entry name" value="SRR1 DOMAIN-CONTAINING PROTEIN"/>
    <property type="match status" value="1"/>
</dbReference>
<feature type="domain" description="SRR1-like" evidence="1">
    <location>
        <begin position="27"/>
        <end position="159"/>
    </location>
</feature>
<dbReference type="OrthoDB" id="5230585at2759"/>
<reference evidence="3" key="1">
    <citation type="submission" date="2017-02" db="EMBL/GenBank/DDBJ databases">
        <authorList>
            <person name="Tafer H."/>
            <person name="Lopandic K."/>
        </authorList>
    </citation>
    <scope>NUCLEOTIDE SEQUENCE [LARGE SCALE GENOMIC DNA]</scope>
    <source>
        <strain evidence="3">CBS 366.77</strain>
    </source>
</reference>
<proteinExistence type="predicted"/>